<dbReference type="Proteomes" id="UP000799438">
    <property type="component" value="Unassembled WGS sequence"/>
</dbReference>
<name>A0A6A6BTI2_9PEZI</name>
<accession>A0A6A6BTI2</accession>
<keyword evidence="4" id="KW-1185">Reference proteome</keyword>
<feature type="signal peptide" evidence="2">
    <location>
        <begin position="1"/>
        <end position="16"/>
    </location>
</feature>
<dbReference type="EMBL" id="ML995475">
    <property type="protein sequence ID" value="KAF2146554.1"/>
    <property type="molecule type" value="Genomic_DNA"/>
</dbReference>
<dbReference type="GeneID" id="54297133"/>
<protein>
    <submittedName>
        <fullName evidence="3">Uncharacterized protein</fullName>
    </submittedName>
</protein>
<sequence length="292" mass="30669">MKVLLFAFSLLAMGSALPFGGGNHPGMAGHRPNGTSGHGMPPSNMPHPPFMTPGAPLPPFMTPGGFAKPTPLAFGPSVGLTTPGAQPTNDAMAISYIRRDGDDDASELASSIETIASGTKSCSSATQFANECRTASQAAPHILTSFEKYSITNANVKAAVLSLMLYESGEFKYNWGHFLAGGVSHTPGKGTRNMQSAAYNEEYARSLFNANKVDTAKSVEGADGVLKLVSEDQYSFASAAWFLATQCDASVRQGLQDGTQQGFEQYVSGCIGGTMDQSRLDYWNAAKSALSG</sequence>
<feature type="region of interest" description="Disordered" evidence="1">
    <location>
        <begin position="24"/>
        <end position="45"/>
    </location>
</feature>
<dbReference type="OrthoDB" id="2349272at2759"/>
<evidence type="ECO:0000256" key="2">
    <source>
        <dbReference type="SAM" id="SignalP"/>
    </source>
</evidence>
<evidence type="ECO:0000313" key="4">
    <source>
        <dbReference type="Proteomes" id="UP000799438"/>
    </source>
</evidence>
<feature type="chain" id="PRO_5025642192" evidence="2">
    <location>
        <begin position="17"/>
        <end position="292"/>
    </location>
</feature>
<dbReference type="RefSeq" id="XP_033402263.1">
    <property type="nucleotide sequence ID" value="XM_033539637.1"/>
</dbReference>
<evidence type="ECO:0000256" key="1">
    <source>
        <dbReference type="SAM" id="MobiDB-lite"/>
    </source>
</evidence>
<evidence type="ECO:0000313" key="3">
    <source>
        <dbReference type="EMBL" id="KAF2146554.1"/>
    </source>
</evidence>
<proteinExistence type="predicted"/>
<reference evidence="3" key="1">
    <citation type="journal article" date="2020" name="Stud. Mycol.">
        <title>101 Dothideomycetes genomes: a test case for predicting lifestyles and emergence of pathogens.</title>
        <authorList>
            <person name="Haridas S."/>
            <person name="Albert R."/>
            <person name="Binder M."/>
            <person name="Bloem J."/>
            <person name="Labutti K."/>
            <person name="Salamov A."/>
            <person name="Andreopoulos B."/>
            <person name="Baker S."/>
            <person name="Barry K."/>
            <person name="Bills G."/>
            <person name="Bluhm B."/>
            <person name="Cannon C."/>
            <person name="Castanera R."/>
            <person name="Culley D."/>
            <person name="Daum C."/>
            <person name="Ezra D."/>
            <person name="Gonzalez J."/>
            <person name="Henrissat B."/>
            <person name="Kuo A."/>
            <person name="Liang C."/>
            <person name="Lipzen A."/>
            <person name="Lutzoni F."/>
            <person name="Magnuson J."/>
            <person name="Mondo S."/>
            <person name="Nolan M."/>
            <person name="Ohm R."/>
            <person name="Pangilinan J."/>
            <person name="Park H.-J."/>
            <person name="Ramirez L."/>
            <person name="Alfaro M."/>
            <person name="Sun H."/>
            <person name="Tritt A."/>
            <person name="Yoshinaga Y."/>
            <person name="Zwiers L.-H."/>
            <person name="Turgeon B."/>
            <person name="Goodwin S."/>
            <person name="Spatafora J."/>
            <person name="Crous P."/>
            <person name="Grigoriev I."/>
        </authorList>
    </citation>
    <scope>NUCLEOTIDE SEQUENCE</scope>
    <source>
        <strain evidence="3">CBS 121167</strain>
    </source>
</reference>
<keyword evidence="2" id="KW-0732">Signal</keyword>
<dbReference type="AlphaFoldDB" id="A0A6A6BTI2"/>
<gene>
    <name evidence="3" type="ORF">K452DRAFT_282729</name>
</gene>
<organism evidence="3 4">
    <name type="scientific">Aplosporella prunicola CBS 121167</name>
    <dbReference type="NCBI Taxonomy" id="1176127"/>
    <lineage>
        <taxon>Eukaryota</taxon>
        <taxon>Fungi</taxon>
        <taxon>Dikarya</taxon>
        <taxon>Ascomycota</taxon>
        <taxon>Pezizomycotina</taxon>
        <taxon>Dothideomycetes</taxon>
        <taxon>Dothideomycetes incertae sedis</taxon>
        <taxon>Botryosphaeriales</taxon>
        <taxon>Aplosporellaceae</taxon>
        <taxon>Aplosporella</taxon>
    </lineage>
</organism>